<sequence>MNITPLEIRQKEFEKAFRGYDKDEVAAFLSSMSQEWERAMDTQKELKIKLESAEKEVEKLRQVENSLYKTLKTAEDTGANVINQANKTAELHLKETQIKADKLIQEANQKATNIIEGANKRAQSIMHEMEEELKEMAESLKTLESFKDNISEELKNLSNGLQERVKKVEDRVKHVDVEMHLKRARNAVNKIKNADFELPEEIESDKIEFELEPAEMPEVKQPDTAPQKKEKQTSNADDSGEDTSFFDEI</sequence>
<dbReference type="Gene3D" id="6.10.250.660">
    <property type="match status" value="1"/>
</dbReference>
<protein>
    <submittedName>
        <fullName evidence="9">DivIVA domain-containing protein</fullName>
    </submittedName>
</protein>
<evidence type="ECO:0000256" key="8">
    <source>
        <dbReference type="SAM" id="MobiDB-lite"/>
    </source>
</evidence>
<evidence type="ECO:0000256" key="2">
    <source>
        <dbReference type="ARBA" id="ARBA00009008"/>
    </source>
</evidence>
<dbReference type="GO" id="GO:0051301">
    <property type="term" value="P:cell division"/>
    <property type="evidence" value="ECO:0007669"/>
    <property type="project" value="UniProtKB-KW"/>
</dbReference>
<dbReference type="RefSeq" id="WP_201919478.1">
    <property type="nucleotide sequence ID" value="NZ_JAERQG010000002.1"/>
</dbReference>
<dbReference type="Proteomes" id="UP000642920">
    <property type="component" value="Unassembled WGS sequence"/>
</dbReference>
<dbReference type="PANTHER" id="PTHR35794">
    <property type="entry name" value="CELL DIVISION PROTEIN DIVIVA"/>
    <property type="match status" value="1"/>
</dbReference>
<dbReference type="Pfam" id="PF05103">
    <property type="entry name" value="DivIVA"/>
    <property type="match status" value="1"/>
</dbReference>
<dbReference type="InterPro" id="IPR007793">
    <property type="entry name" value="DivIVA_fam"/>
</dbReference>
<dbReference type="SUPFAM" id="SSF81573">
    <property type="entry name" value="F1F0 ATP synthase subunit B, membrane domain"/>
    <property type="match status" value="1"/>
</dbReference>
<organism evidence="9 10">
    <name type="scientific">Marivirga atlantica</name>
    <dbReference type="NCBI Taxonomy" id="1548457"/>
    <lineage>
        <taxon>Bacteria</taxon>
        <taxon>Pseudomonadati</taxon>
        <taxon>Bacteroidota</taxon>
        <taxon>Cytophagia</taxon>
        <taxon>Cytophagales</taxon>
        <taxon>Marivirgaceae</taxon>
        <taxon>Marivirga</taxon>
    </lineage>
</organism>
<evidence type="ECO:0000313" key="9">
    <source>
        <dbReference type="EMBL" id="MBL0765135.1"/>
    </source>
</evidence>
<evidence type="ECO:0000256" key="7">
    <source>
        <dbReference type="SAM" id="Coils"/>
    </source>
</evidence>
<dbReference type="AlphaFoldDB" id="A0A937AA74"/>
<dbReference type="GO" id="GO:0005737">
    <property type="term" value="C:cytoplasm"/>
    <property type="evidence" value="ECO:0007669"/>
    <property type="project" value="UniProtKB-SubCell"/>
</dbReference>
<dbReference type="NCBIfam" id="TIGR03544">
    <property type="entry name" value="DivI1A_domain"/>
    <property type="match status" value="1"/>
</dbReference>
<keyword evidence="5 7" id="KW-0175">Coiled coil</keyword>
<dbReference type="InterPro" id="IPR028987">
    <property type="entry name" value="ATP_synth_B-like_membr_sf"/>
</dbReference>
<evidence type="ECO:0000256" key="3">
    <source>
        <dbReference type="ARBA" id="ARBA00022490"/>
    </source>
</evidence>
<proteinExistence type="inferred from homology"/>
<feature type="compositionally biased region" description="Basic and acidic residues" evidence="8">
    <location>
        <begin position="217"/>
        <end position="232"/>
    </location>
</feature>
<evidence type="ECO:0000256" key="1">
    <source>
        <dbReference type="ARBA" id="ARBA00004496"/>
    </source>
</evidence>
<feature type="coiled-coil region" evidence="7">
    <location>
        <begin position="36"/>
        <end position="171"/>
    </location>
</feature>
<keyword evidence="6" id="KW-0131">Cell cycle</keyword>
<dbReference type="EMBL" id="JAERQG010000002">
    <property type="protein sequence ID" value="MBL0765135.1"/>
    <property type="molecule type" value="Genomic_DNA"/>
</dbReference>
<evidence type="ECO:0000256" key="6">
    <source>
        <dbReference type="ARBA" id="ARBA00023306"/>
    </source>
</evidence>
<reference evidence="9" key="1">
    <citation type="submission" date="2021-01" db="EMBL/GenBank/DDBJ databases">
        <title>Marivirga sp. nov., isolated from intertidal surface sediments.</title>
        <authorList>
            <person name="Zhang M."/>
        </authorList>
    </citation>
    <scope>NUCLEOTIDE SEQUENCE</scope>
    <source>
        <strain evidence="9">SM1354</strain>
    </source>
</reference>
<feature type="region of interest" description="Disordered" evidence="8">
    <location>
        <begin position="197"/>
        <end position="249"/>
    </location>
</feature>
<feature type="compositionally biased region" description="Acidic residues" evidence="8">
    <location>
        <begin position="238"/>
        <end position="249"/>
    </location>
</feature>
<keyword evidence="4" id="KW-0132">Cell division</keyword>
<gene>
    <name evidence="9" type="ORF">JKP34_07735</name>
</gene>
<comment type="similarity">
    <text evidence="2">Belongs to the DivIVA family.</text>
</comment>
<keyword evidence="3" id="KW-0963">Cytoplasm</keyword>
<accession>A0A937AA74</accession>
<dbReference type="InterPro" id="IPR019933">
    <property type="entry name" value="DivIVA_domain"/>
</dbReference>
<keyword evidence="10" id="KW-1185">Reference proteome</keyword>
<evidence type="ECO:0000256" key="4">
    <source>
        <dbReference type="ARBA" id="ARBA00022618"/>
    </source>
</evidence>
<dbReference type="PANTHER" id="PTHR35794:SF2">
    <property type="entry name" value="CELL DIVISION PROTEIN DIVIVA"/>
    <property type="match status" value="1"/>
</dbReference>
<comment type="caution">
    <text evidence="9">The sequence shown here is derived from an EMBL/GenBank/DDBJ whole genome shotgun (WGS) entry which is preliminary data.</text>
</comment>
<evidence type="ECO:0000256" key="5">
    <source>
        <dbReference type="ARBA" id="ARBA00023054"/>
    </source>
</evidence>
<evidence type="ECO:0000313" key="10">
    <source>
        <dbReference type="Proteomes" id="UP000642920"/>
    </source>
</evidence>
<name>A0A937AA74_9BACT</name>
<comment type="subcellular location">
    <subcellularLocation>
        <location evidence="1">Cytoplasm</location>
    </subcellularLocation>
</comment>